<evidence type="ECO:0000256" key="11">
    <source>
        <dbReference type="ARBA" id="ARBA00023014"/>
    </source>
</evidence>
<accession>A0A315Z827</accession>
<organism evidence="18 19">
    <name type="scientific">Sediminitomix flava</name>
    <dbReference type="NCBI Taxonomy" id="379075"/>
    <lineage>
        <taxon>Bacteria</taxon>
        <taxon>Pseudomonadati</taxon>
        <taxon>Bacteroidota</taxon>
        <taxon>Cytophagia</taxon>
        <taxon>Cytophagales</taxon>
        <taxon>Flammeovirgaceae</taxon>
        <taxon>Sediminitomix</taxon>
    </lineage>
</organism>
<evidence type="ECO:0000256" key="4">
    <source>
        <dbReference type="ARBA" id="ARBA00011245"/>
    </source>
</evidence>
<evidence type="ECO:0000256" key="1">
    <source>
        <dbReference type="ARBA" id="ARBA00004496"/>
    </source>
</evidence>
<dbReference type="AlphaFoldDB" id="A0A315Z827"/>
<feature type="binding site" evidence="15">
    <location>
        <position position="56"/>
    </location>
    <ligand>
        <name>S-adenosyl-L-methionine</name>
        <dbReference type="ChEBI" id="CHEBI:59789"/>
        <label>1</label>
    </ligand>
</feature>
<evidence type="ECO:0000256" key="6">
    <source>
        <dbReference type="ARBA" id="ARBA00022490"/>
    </source>
</evidence>
<evidence type="ECO:0000313" key="19">
    <source>
        <dbReference type="Proteomes" id="UP000245535"/>
    </source>
</evidence>
<keyword evidence="7 14" id="KW-0949">S-adenosyl-L-methionine</keyword>
<dbReference type="InterPro" id="IPR006638">
    <property type="entry name" value="Elp3/MiaA/NifB-like_rSAM"/>
</dbReference>
<name>A0A315Z827_SEDFL</name>
<comment type="pathway">
    <text evidence="2 14">Porphyrin-containing compound metabolism; protoporphyrin-IX biosynthesis; protoporphyrinogen-IX from coproporphyrinogen-III (AdoMet route): step 1/1.</text>
</comment>
<comment type="similarity">
    <text evidence="3 14">Belongs to the anaerobic coproporphyrinogen-III oxidase family.</text>
</comment>
<evidence type="ECO:0000256" key="7">
    <source>
        <dbReference type="ARBA" id="ARBA00022691"/>
    </source>
</evidence>
<evidence type="ECO:0000256" key="9">
    <source>
        <dbReference type="ARBA" id="ARBA00023002"/>
    </source>
</evidence>
<dbReference type="GO" id="GO:0051989">
    <property type="term" value="F:coproporphyrinogen dehydrogenase activity"/>
    <property type="evidence" value="ECO:0007669"/>
    <property type="project" value="UniProtKB-EC"/>
</dbReference>
<keyword evidence="12 14" id="KW-0627">Porphyrin biosynthesis</keyword>
<feature type="binding site" evidence="15">
    <location>
        <position position="331"/>
    </location>
    <ligand>
        <name>S-adenosyl-L-methionine</name>
        <dbReference type="ChEBI" id="CHEBI:59789"/>
        <label>1</label>
    </ligand>
</feature>
<dbReference type="UniPathway" id="UPA00251">
    <property type="reaction ID" value="UER00323"/>
</dbReference>
<feature type="binding site" evidence="15">
    <location>
        <begin position="115"/>
        <end position="116"/>
    </location>
    <ligand>
        <name>S-adenosyl-L-methionine</name>
        <dbReference type="ChEBI" id="CHEBI:59789"/>
        <label>2</label>
    </ligand>
</feature>
<dbReference type="PANTHER" id="PTHR13932">
    <property type="entry name" value="COPROPORPHYRINIGEN III OXIDASE"/>
    <property type="match status" value="1"/>
</dbReference>
<comment type="catalytic activity">
    <reaction evidence="13 14">
        <text>coproporphyrinogen III + 2 S-adenosyl-L-methionine = protoporphyrinogen IX + 2 5'-deoxyadenosine + 2 L-methionine + 2 CO2</text>
        <dbReference type="Rhea" id="RHEA:15425"/>
        <dbReference type="ChEBI" id="CHEBI:16526"/>
        <dbReference type="ChEBI" id="CHEBI:17319"/>
        <dbReference type="ChEBI" id="CHEBI:57307"/>
        <dbReference type="ChEBI" id="CHEBI:57309"/>
        <dbReference type="ChEBI" id="CHEBI:57844"/>
        <dbReference type="ChEBI" id="CHEBI:59789"/>
        <dbReference type="EC" id="1.3.98.3"/>
    </reaction>
</comment>
<proteinExistence type="inferred from homology"/>
<dbReference type="SFLD" id="SFLDG01065">
    <property type="entry name" value="anaerobic_coproporphyrinogen-I"/>
    <property type="match status" value="1"/>
</dbReference>
<keyword evidence="11 14" id="KW-0411">Iron-sulfur</keyword>
<dbReference type="Gene3D" id="3.20.20.70">
    <property type="entry name" value="Aldolase class I"/>
    <property type="match status" value="1"/>
</dbReference>
<feature type="binding site" evidence="15">
    <location>
        <position position="186"/>
    </location>
    <ligand>
        <name>S-adenosyl-L-methionine</name>
        <dbReference type="ChEBI" id="CHEBI:59789"/>
        <label>2</label>
    </ligand>
</feature>
<evidence type="ECO:0000256" key="10">
    <source>
        <dbReference type="ARBA" id="ARBA00023004"/>
    </source>
</evidence>
<evidence type="ECO:0000256" key="16">
    <source>
        <dbReference type="PIRSR" id="PIRSR000167-2"/>
    </source>
</evidence>
<protein>
    <recommendedName>
        <fullName evidence="14">Coproporphyrinogen-III oxidase</fullName>
        <ecNumber evidence="14">1.3.98.3</ecNumber>
    </recommendedName>
</protein>
<feature type="binding site" evidence="15">
    <location>
        <begin position="68"/>
        <end position="70"/>
    </location>
    <ligand>
        <name>S-adenosyl-L-methionine</name>
        <dbReference type="ChEBI" id="CHEBI:59789"/>
        <label>2</label>
    </ligand>
</feature>
<dbReference type="SFLD" id="SFLDG01082">
    <property type="entry name" value="B12-binding_domain_containing"/>
    <property type="match status" value="1"/>
</dbReference>
<dbReference type="EMBL" id="QGDO01000005">
    <property type="protein sequence ID" value="PWJ40201.1"/>
    <property type="molecule type" value="Genomic_DNA"/>
</dbReference>
<dbReference type="RefSeq" id="WP_109620717.1">
    <property type="nucleotide sequence ID" value="NZ_QGDO01000005.1"/>
</dbReference>
<feature type="domain" description="Radical SAM core" evidence="17">
    <location>
        <begin position="47"/>
        <end position="285"/>
    </location>
</feature>
<dbReference type="PIRSF" id="PIRSF000167">
    <property type="entry name" value="HemN"/>
    <property type="match status" value="1"/>
</dbReference>
<dbReference type="InterPro" id="IPR034505">
    <property type="entry name" value="Coproporphyrinogen-III_oxidase"/>
</dbReference>
<feature type="binding site" evidence="16">
    <location>
        <position position="62"/>
    </location>
    <ligand>
        <name>[4Fe-4S] cluster</name>
        <dbReference type="ChEBI" id="CHEBI:49883"/>
        <note>4Fe-4S-S-AdoMet</note>
    </ligand>
</feature>
<reference evidence="18 19" key="1">
    <citation type="submission" date="2018-03" db="EMBL/GenBank/DDBJ databases">
        <title>Genomic Encyclopedia of Archaeal and Bacterial Type Strains, Phase II (KMG-II): from individual species to whole genera.</title>
        <authorList>
            <person name="Goeker M."/>
        </authorList>
    </citation>
    <scope>NUCLEOTIDE SEQUENCE [LARGE SCALE GENOMIC DNA]</scope>
    <source>
        <strain evidence="18 19">DSM 28229</strain>
    </source>
</reference>
<feature type="binding site" evidence="16">
    <location>
        <position position="69"/>
    </location>
    <ligand>
        <name>[4Fe-4S] cluster</name>
        <dbReference type="ChEBI" id="CHEBI:49883"/>
        <note>4Fe-4S-S-AdoMet</note>
    </ligand>
</feature>
<feature type="binding site" evidence="16">
    <location>
        <position position="66"/>
    </location>
    <ligand>
        <name>[4Fe-4S] cluster</name>
        <dbReference type="ChEBI" id="CHEBI:49883"/>
        <note>4Fe-4S-S-AdoMet</note>
    </ligand>
</feature>
<keyword evidence="9 14" id="KW-0560">Oxidoreductase</keyword>
<dbReference type="SUPFAM" id="SSF102114">
    <property type="entry name" value="Radical SAM enzymes"/>
    <property type="match status" value="1"/>
</dbReference>
<dbReference type="GO" id="GO:0006782">
    <property type="term" value="P:protoporphyrinogen IX biosynthetic process"/>
    <property type="evidence" value="ECO:0007669"/>
    <property type="project" value="UniProtKB-UniPathway"/>
</dbReference>
<dbReference type="InterPro" id="IPR004558">
    <property type="entry name" value="Coprogen_oxidase_HemN"/>
</dbReference>
<keyword evidence="6 14" id="KW-0963">Cytoplasm</keyword>
<keyword evidence="19" id="KW-1185">Reference proteome</keyword>
<dbReference type="InterPro" id="IPR007197">
    <property type="entry name" value="rSAM"/>
</dbReference>
<dbReference type="Gene3D" id="1.10.10.920">
    <property type="match status" value="1"/>
</dbReference>
<keyword evidence="8 14" id="KW-0479">Metal-binding</keyword>
<dbReference type="InterPro" id="IPR058240">
    <property type="entry name" value="rSAM_sf"/>
</dbReference>
<keyword evidence="10 14" id="KW-0408">Iron</keyword>
<evidence type="ECO:0000256" key="15">
    <source>
        <dbReference type="PIRSR" id="PIRSR000167-1"/>
    </source>
</evidence>
<evidence type="ECO:0000256" key="12">
    <source>
        <dbReference type="ARBA" id="ARBA00023244"/>
    </source>
</evidence>
<feature type="binding site" evidence="15">
    <location>
        <position position="211"/>
    </location>
    <ligand>
        <name>S-adenosyl-L-methionine</name>
        <dbReference type="ChEBI" id="CHEBI:59789"/>
        <label>2</label>
    </ligand>
</feature>
<dbReference type="GO" id="GO:0005737">
    <property type="term" value="C:cytoplasm"/>
    <property type="evidence" value="ECO:0007669"/>
    <property type="project" value="UniProtKB-SubCell"/>
</dbReference>
<evidence type="ECO:0000256" key="5">
    <source>
        <dbReference type="ARBA" id="ARBA00022485"/>
    </source>
</evidence>
<comment type="cofactor">
    <cofactor evidence="14 16">
        <name>[4Fe-4S] cluster</name>
        <dbReference type="ChEBI" id="CHEBI:49883"/>
    </cofactor>
    <text evidence="14 16">Binds 1 [4Fe-4S] cluster. The cluster is coordinated with 3 cysteines and an exchangeable S-adenosyl-L-methionine.</text>
</comment>
<dbReference type="Proteomes" id="UP000245535">
    <property type="component" value="Unassembled WGS sequence"/>
</dbReference>
<dbReference type="SFLD" id="SFLDS00029">
    <property type="entry name" value="Radical_SAM"/>
    <property type="match status" value="1"/>
</dbReference>
<feature type="binding site" evidence="15">
    <location>
        <position position="174"/>
    </location>
    <ligand>
        <name>S-adenosyl-L-methionine</name>
        <dbReference type="ChEBI" id="CHEBI:59789"/>
        <label>2</label>
    </ligand>
</feature>
<gene>
    <name evidence="18" type="ORF">BC781_105269</name>
</gene>
<comment type="subunit">
    <text evidence="4">Monomer.</text>
</comment>
<dbReference type="NCBIfam" id="TIGR00538">
    <property type="entry name" value="hemN"/>
    <property type="match status" value="1"/>
</dbReference>
<comment type="caution">
    <text evidence="18">The sequence shown here is derived from an EMBL/GenBank/DDBJ whole genome shotgun (WGS) entry which is preliminary data.</text>
</comment>
<feature type="binding site" evidence="15">
    <location>
        <position position="245"/>
    </location>
    <ligand>
        <name>S-adenosyl-L-methionine</name>
        <dbReference type="ChEBI" id="CHEBI:59789"/>
        <label>2</label>
    </ligand>
</feature>
<comment type="subcellular location">
    <subcellularLocation>
        <location evidence="1 14">Cytoplasm</location>
    </subcellularLocation>
</comment>
<evidence type="ECO:0000256" key="14">
    <source>
        <dbReference type="PIRNR" id="PIRNR000167"/>
    </source>
</evidence>
<evidence type="ECO:0000256" key="3">
    <source>
        <dbReference type="ARBA" id="ARBA00005493"/>
    </source>
</evidence>
<sequence length="455" mass="52957">MLEKELIRKYNIPGPRYTSYPTVPYWDKTPPTVEDWKSQVKSAFDASNSKDGISIYIHLPYCESLCTYCGCNTRITINHKVEEVYIRTLLKEWDLYKSLFNGEKVRIKEIHLGGGTPTFFSPKNLKWMIESILEGNEKTEDAEFSFEAHPQNTTKEHLETLYNIGFKRLSLGIQDFDPKVQEIVNRVQSFEEVKEVTDYARELGYTSINYDLIYGLPLQTIETVRNTIELVNELKPDRIAYYSYAHIPWVKPGQRKFTEKDLPADEEKRALYELGKELFEKNGYVEIGMDHFALPSDTLAIATDQKKLHRNFMGYTHNYTQLMVGLGASSISDSWGAFIQNIKKVEDYKAAVDNGEFPFYRGHILNEEDLILRQHILNVMCHFETSWNEEELQSEVLDEVLPRLEEMLNDGLLEFKDKQIVVTPKGYPFVRNICMTFDGRMLRDKPTHQIFSQTV</sequence>
<dbReference type="GO" id="GO:0004109">
    <property type="term" value="F:coproporphyrinogen oxidase activity"/>
    <property type="evidence" value="ECO:0007669"/>
    <property type="project" value="InterPro"/>
</dbReference>
<dbReference type="SMART" id="SM00729">
    <property type="entry name" value="Elp3"/>
    <property type="match status" value="1"/>
</dbReference>
<evidence type="ECO:0000259" key="17">
    <source>
        <dbReference type="PROSITE" id="PS51918"/>
    </source>
</evidence>
<dbReference type="GO" id="GO:0051539">
    <property type="term" value="F:4 iron, 4 sulfur cluster binding"/>
    <property type="evidence" value="ECO:0007669"/>
    <property type="project" value="UniProtKB-KW"/>
</dbReference>
<dbReference type="OrthoDB" id="9808022at2"/>
<dbReference type="PROSITE" id="PS51918">
    <property type="entry name" value="RADICAL_SAM"/>
    <property type="match status" value="1"/>
</dbReference>
<dbReference type="InterPro" id="IPR013785">
    <property type="entry name" value="Aldolase_TIM"/>
</dbReference>
<dbReference type="GO" id="GO:0046872">
    <property type="term" value="F:metal ion binding"/>
    <property type="evidence" value="ECO:0007669"/>
    <property type="project" value="UniProtKB-KW"/>
</dbReference>
<feature type="binding site" evidence="15">
    <location>
        <position position="147"/>
    </location>
    <ligand>
        <name>S-adenosyl-L-methionine</name>
        <dbReference type="ChEBI" id="CHEBI:59789"/>
        <label>1</label>
    </ligand>
</feature>
<evidence type="ECO:0000256" key="2">
    <source>
        <dbReference type="ARBA" id="ARBA00004785"/>
    </source>
</evidence>
<dbReference type="Pfam" id="PF04055">
    <property type="entry name" value="Radical_SAM"/>
    <property type="match status" value="1"/>
</dbReference>
<dbReference type="PANTHER" id="PTHR13932:SF6">
    <property type="entry name" value="OXYGEN-INDEPENDENT COPROPORPHYRINOGEN III OXIDASE"/>
    <property type="match status" value="1"/>
</dbReference>
<evidence type="ECO:0000256" key="13">
    <source>
        <dbReference type="ARBA" id="ARBA00048321"/>
    </source>
</evidence>
<evidence type="ECO:0000256" key="8">
    <source>
        <dbReference type="ARBA" id="ARBA00022723"/>
    </source>
</evidence>
<evidence type="ECO:0000313" key="18">
    <source>
        <dbReference type="EMBL" id="PWJ40201.1"/>
    </source>
</evidence>
<keyword evidence="5 14" id="KW-0004">4Fe-4S</keyword>
<dbReference type="EC" id="1.3.98.3" evidence="14"/>
<feature type="binding site" evidence="15">
    <location>
        <position position="114"/>
    </location>
    <ligand>
        <name>S-adenosyl-L-methionine</name>
        <dbReference type="ChEBI" id="CHEBI:59789"/>
        <label>1</label>
    </ligand>
</feature>